<dbReference type="Proteomes" id="UP000239867">
    <property type="component" value="Chromosome"/>
</dbReference>
<keyword evidence="4" id="KW-0255">Endonuclease</keyword>
<evidence type="ECO:0000313" key="9">
    <source>
        <dbReference type="Proteomes" id="UP000239867"/>
    </source>
</evidence>
<keyword evidence="3" id="KW-0540">Nuclease</keyword>
<keyword evidence="7" id="KW-0346">Stress response</keyword>
<dbReference type="EMBL" id="CP021255">
    <property type="protein sequence ID" value="AVD71537.1"/>
    <property type="molecule type" value="Genomic_DNA"/>
</dbReference>
<dbReference type="Gene3D" id="3.30.920.30">
    <property type="entry name" value="Hypothetical protein"/>
    <property type="match status" value="1"/>
</dbReference>
<reference evidence="8 9" key="1">
    <citation type="journal article" date="2018" name="MBio">
        <title>Insights into the evolution of host association through the isolation and characterization of a novel human periodontal pathobiont, Desulfobulbus oralis.</title>
        <authorList>
            <person name="Cross K.L."/>
            <person name="Chirania P."/>
            <person name="Xiong W."/>
            <person name="Beall C.J."/>
            <person name="Elkins J.G."/>
            <person name="Giannone R.J."/>
            <person name="Griffen A.L."/>
            <person name="Guss A.M."/>
            <person name="Hettich R.L."/>
            <person name="Joshi S.S."/>
            <person name="Mokrzan E.M."/>
            <person name="Martin R.K."/>
            <person name="Zhulin I.B."/>
            <person name="Leys E.J."/>
            <person name="Podar M."/>
        </authorList>
    </citation>
    <scope>NUCLEOTIDE SEQUENCE [LARGE SCALE GENOMIC DNA]</scope>
    <source>
        <strain evidence="8 9">ORNL</strain>
    </source>
</reference>
<dbReference type="InterPro" id="IPR012933">
    <property type="entry name" value="HicA_mRNA_interferase"/>
</dbReference>
<evidence type="ECO:0008006" key="10">
    <source>
        <dbReference type="Google" id="ProtNLM"/>
    </source>
</evidence>
<dbReference type="Pfam" id="PF07927">
    <property type="entry name" value="HicA_toxin"/>
    <property type="match status" value="1"/>
</dbReference>
<dbReference type="InterPro" id="IPR038570">
    <property type="entry name" value="HicA_sf"/>
</dbReference>
<evidence type="ECO:0000256" key="6">
    <source>
        <dbReference type="ARBA" id="ARBA00022884"/>
    </source>
</evidence>
<evidence type="ECO:0000256" key="3">
    <source>
        <dbReference type="ARBA" id="ARBA00022722"/>
    </source>
</evidence>
<dbReference type="GO" id="GO:0004519">
    <property type="term" value="F:endonuclease activity"/>
    <property type="evidence" value="ECO:0007669"/>
    <property type="project" value="UniProtKB-KW"/>
</dbReference>
<keyword evidence="6" id="KW-0694">RNA-binding</keyword>
<dbReference type="SUPFAM" id="SSF54786">
    <property type="entry name" value="YcfA/nrd intein domain"/>
    <property type="match status" value="1"/>
</dbReference>
<dbReference type="RefSeq" id="WP_104936788.1">
    <property type="nucleotide sequence ID" value="NZ_CP021255.1"/>
</dbReference>
<evidence type="ECO:0000256" key="5">
    <source>
        <dbReference type="ARBA" id="ARBA00022801"/>
    </source>
</evidence>
<dbReference type="KEGG" id="deo:CAY53_08715"/>
<keyword evidence="5" id="KW-0378">Hydrolase</keyword>
<dbReference type="GO" id="GO:0003729">
    <property type="term" value="F:mRNA binding"/>
    <property type="evidence" value="ECO:0007669"/>
    <property type="project" value="InterPro"/>
</dbReference>
<organism evidence="8 9">
    <name type="scientific">Desulfobulbus oralis</name>
    <dbReference type="NCBI Taxonomy" id="1986146"/>
    <lineage>
        <taxon>Bacteria</taxon>
        <taxon>Pseudomonadati</taxon>
        <taxon>Thermodesulfobacteriota</taxon>
        <taxon>Desulfobulbia</taxon>
        <taxon>Desulfobulbales</taxon>
        <taxon>Desulfobulbaceae</taxon>
        <taxon>Desulfobulbus</taxon>
    </lineage>
</organism>
<accession>A0A2L1GPI7</accession>
<keyword evidence="9" id="KW-1185">Reference proteome</keyword>
<dbReference type="GO" id="GO:0016787">
    <property type="term" value="F:hydrolase activity"/>
    <property type="evidence" value="ECO:0007669"/>
    <property type="project" value="UniProtKB-KW"/>
</dbReference>
<gene>
    <name evidence="8" type="ORF">CAY53_08715</name>
</gene>
<evidence type="ECO:0000256" key="2">
    <source>
        <dbReference type="ARBA" id="ARBA00022649"/>
    </source>
</evidence>
<evidence type="ECO:0000256" key="7">
    <source>
        <dbReference type="ARBA" id="ARBA00023016"/>
    </source>
</evidence>
<evidence type="ECO:0000313" key="8">
    <source>
        <dbReference type="EMBL" id="AVD71537.1"/>
    </source>
</evidence>
<keyword evidence="2" id="KW-1277">Toxin-antitoxin system</keyword>
<proteinExistence type="inferred from homology"/>
<evidence type="ECO:0000256" key="4">
    <source>
        <dbReference type="ARBA" id="ARBA00022759"/>
    </source>
</evidence>
<sequence length="60" mass="6870">MKKKDLIERLEALGAEEGRHGGNHDIWRDKKGQMLVIPRHKEIDEDLARALIKQAKLAAQ</sequence>
<comment type="similarity">
    <text evidence="1">Belongs to the HicA mRNA interferase family.</text>
</comment>
<dbReference type="AlphaFoldDB" id="A0A2L1GPI7"/>
<dbReference type="OrthoDB" id="9799039at2"/>
<name>A0A2L1GPI7_9BACT</name>
<evidence type="ECO:0000256" key="1">
    <source>
        <dbReference type="ARBA" id="ARBA00006620"/>
    </source>
</evidence>
<protein>
    <recommendedName>
        <fullName evidence="10">Addiction module toxin, HicA family</fullName>
    </recommendedName>
</protein>